<name>A0A8J2REL2_9CRUS</name>
<dbReference type="EMBL" id="CAKKLH010000016">
    <property type="protein sequence ID" value="CAH0099308.1"/>
    <property type="molecule type" value="Genomic_DNA"/>
</dbReference>
<dbReference type="AlphaFoldDB" id="A0A8J2REL2"/>
<dbReference type="GO" id="GO:0006629">
    <property type="term" value="P:lipid metabolic process"/>
    <property type="evidence" value="ECO:0007669"/>
    <property type="project" value="InterPro"/>
</dbReference>
<dbReference type="GO" id="GO:0008081">
    <property type="term" value="F:phosphoric diester hydrolase activity"/>
    <property type="evidence" value="ECO:0007669"/>
    <property type="project" value="InterPro"/>
</dbReference>
<dbReference type="InterPro" id="IPR017946">
    <property type="entry name" value="PLC-like_Pdiesterase_TIM-brl"/>
</dbReference>
<keyword evidence="2" id="KW-1185">Reference proteome</keyword>
<reference evidence="1" key="1">
    <citation type="submission" date="2021-11" db="EMBL/GenBank/DDBJ databases">
        <authorList>
            <person name="Schell T."/>
        </authorList>
    </citation>
    <scope>NUCLEOTIDE SEQUENCE</scope>
    <source>
        <strain evidence="1">M5</strain>
    </source>
</reference>
<protein>
    <submittedName>
        <fullName evidence="1">Uncharacterized protein</fullName>
    </submittedName>
</protein>
<dbReference type="SUPFAM" id="SSF51695">
    <property type="entry name" value="PLC-like phosphodiesterases"/>
    <property type="match status" value="1"/>
</dbReference>
<sequence length="379" mass="41629">MKFSVISLLSVLVFIFFFCGLNYVVIASPQITAIAHMTNTPNAIRWALEQGANGIEMDLKFDGTRPARFHHGVHCDCSCLLQFLSIQDHGCRSIGDGCSGSTSVTDMIDFLGSSEIVSSRLALIYIDAKLEKTMRNYAEAGRNVVQLINENVISRGYRGQILLGCSTVSQTDYLRGAIEKVNNSNYADRYFYTIDSEGDNAEKVWDHSLQLGTNNVVYTTGITSCLLKTFYKAIQFSLETKAYVSVGIWTIDQKSSIQSYLNAGVNFILTNRPKAAVEVIGRDNIPLPGLAFKPATSSTFASPLFFECDCSYFYRFLGGGCAITKVAPPNHACKCSYKGVWTCGGQTTECSDTNDRLCRLPDISKEACFLGGGDCNGYF</sequence>
<dbReference type="OrthoDB" id="1058301at2759"/>
<accession>A0A8J2REL2</accession>
<dbReference type="Proteomes" id="UP000789390">
    <property type="component" value="Unassembled WGS sequence"/>
</dbReference>
<proteinExistence type="predicted"/>
<comment type="caution">
    <text evidence="1">The sequence shown here is derived from an EMBL/GenBank/DDBJ whole genome shotgun (WGS) entry which is preliminary data.</text>
</comment>
<evidence type="ECO:0000313" key="2">
    <source>
        <dbReference type="Proteomes" id="UP000789390"/>
    </source>
</evidence>
<dbReference type="Gene3D" id="3.20.20.190">
    <property type="entry name" value="Phosphatidylinositol (PI) phosphodiesterase"/>
    <property type="match status" value="1"/>
</dbReference>
<evidence type="ECO:0000313" key="1">
    <source>
        <dbReference type="EMBL" id="CAH0099308.1"/>
    </source>
</evidence>
<organism evidence="1 2">
    <name type="scientific">Daphnia galeata</name>
    <dbReference type="NCBI Taxonomy" id="27404"/>
    <lineage>
        <taxon>Eukaryota</taxon>
        <taxon>Metazoa</taxon>
        <taxon>Ecdysozoa</taxon>
        <taxon>Arthropoda</taxon>
        <taxon>Crustacea</taxon>
        <taxon>Branchiopoda</taxon>
        <taxon>Diplostraca</taxon>
        <taxon>Cladocera</taxon>
        <taxon>Anomopoda</taxon>
        <taxon>Daphniidae</taxon>
        <taxon>Daphnia</taxon>
    </lineage>
</organism>
<gene>
    <name evidence="1" type="ORF">DGAL_LOCUS1438</name>
</gene>